<dbReference type="Pfam" id="PF00884">
    <property type="entry name" value="Sulfatase"/>
    <property type="match status" value="1"/>
</dbReference>
<dbReference type="AlphaFoldDB" id="A0A0F9RVE3"/>
<dbReference type="SUPFAM" id="SSF53649">
    <property type="entry name" value="Alkaline phosphatase-like"/>
    <property type="match status" value="1"/>
</dbReference>
<dbReference type="InterPro" id="IPR017850">
    <property type="entry name" value="Alkaline_phosphatase_core_sf"/>
</dbReference>
<dbReference type="PANTHER" id="PTHR42693">
    <property type="entry name" value="ARYLSULFATASE FAMILY MEMBER"/>
    <property type="match status" value="1"/>
</dbReference>
<reference evidence="3" key="1">
    <citation type="journal article" date="2015" name="Nature">
        <title>Complex archaea that bridge the gap between prokaryotes and eukaryotes.</title>
        <authorList>
            <person name="Spang A."/>
            <person name="Saw J.H."/>
            <person name="Jorgensen S.L."/>
            <person name="Zaremba-Niedzwiedzka K."/>
            <person name="Martijn J."/>
            <person name="Lind A.E."/>
            <person name="van Eijk R."/>
            <person name="Schleper C."/>
            <person name="Guy L."/>
            <person name="Ettema T.J."/>
        </authorList>
    </citation>
    <scope>NUCLEOTIDE SEQUENCE</scope>
</reference>
<feature type="domain" description="Sulfatase N-terminal" evidence="2">
    <location>
        <begin position="12"/>
        <end position="154"/>
    </location>
</feature>
<sequence>VPPWNSLTEQQQRESARIMEVYAAMVECLDANIGKVISHLKAIGEYDNTLIVFMSDNGAEGNNISTVRDAGEWIAENFDNSLENIGRKDSYVYTGPGWAQASTVPFKWYKAFATEGGVRSPAIITYPRWKHNSGIINDDYISVMDLAPTFLELTASEHPGTKYWGREIYSMDGISLVNWLKGNEEAAHSPEEAHCWELYGRRGVLKGVWKAEWLESPYGNDSWELFNLERDPGEQTDLALKNPDKLKELVAEWEKYASDYGIVLPNEKVSYASEDFWLEQ</sequence>
<feature type="non-terminal residue" evidence="3">
    <location>
        <position position="1"/>
    </location>
</feature>
<dbReference type="InterPro" id="IPR000917">
    <property type="entry name" value="Sulfatase_N"/>
</dbReference>
<dbReference type="Gene3D" id="3.40.720.10">
    <property type="entry name" value="Alkaline Phosphatase, subunit A"/>
    <property type="match status" value="1"/>
</dbReference>
<protein>
    <recommendedName>
        <fullName evidence="2">Sulfatase N-terminal domain-containing protein</fullName>
    </recommendedName>
</protein>
<dbReference type="EMBL" id="LAZR01003172">
    <property type="protein sequence ID" value="KKN21183.1"/>
    <property type="molecule type" value="Genomic_DNA"/>
</dbReference>
<accession>A0A0F9RVE3</accession>
<dbReference type="GO" id="GO:0004065">
    <property type="term" value="F:arylsulfatase activity"/>
    <property type="evidence" value="ECO:0007669"/>
    <property type="project" value="TreeGrafter"/>
</dbReference>
<name>A0A0F9RVE3_9ZZZZ</name>
<organism evidence="3">
    <name type="scientific">marine sediment metagenome</name>
    <dbReference type="NCBI Taxonomy" id="412755"/>
    <lineage>
        <taxon>unclassified sequences</taxon>
        <taxon>metagenomes</taxon>
        <taxon>ecological metagenomes</taxon>
    </lineage>
</organism>
<dbReference type="InterPro" id="IPR050738">
    <property type="entry name" value="Sulfatase"/>
</dbReference>
<comment type="similarity">
    <text evidence="1">Belongs to the sulfatase family.</text>
</comment>
<evidence type="ECO:0000313" key="3">
    <source>
        <dbReference type="EMBL" id="KKN21183.1"/>
    </source>
</evidence>
<evidence type="ECO:0000259" key="2">
    <source>
        <dbReference type="Pfam" id="PF00884"/>
    </source>
</evidence>
<gene>
    <name evidence="3" type="ORF">LCGC14_0927930</name>
</gene>
<evidence type="ECO:0000256" key="1">
    <source>
        <dbReference type="ARBA" id="ARBA00008779"/>
    </source>
</evidence>
<comment type="caution">
    <text evidence="3">The sequence shown here is derived from an EMBL/GenBank/DDBJ whole genome shotgun (WGS) entry which is preliminary data.</text>
</comment>
<dbReference type="PANTHER" id="PTHR42693:SF33">
    <property type="entry name" value="ARYLSULFATASE"/>
    <property type="match status" value="1"/>
</dbReference>
<dbReference type="Gene3D" id="3.30.1120.10">
    <property type="match status" value="1"/>
</dbReference>
<proteinExistence type="inferred from homology"/>